<reference evidence="1" key="1">
    <citation type="submission" date="2025-08" db="UniProtKB">
        <authorList>
            <consortium name="Ensembl"/>
        </authorList>
    </citation>
    <scope>IDENTIFICATION</scope>
</reference>
<reference evidence="1" key="2">
    <citation type="submission" date="2025-09" db="UniProtKB">
        <authorList>
            <consortium name="Ensembl"/>
        </authorList>
    </citation>
    <scope>IDENTIFICATION</scope>
</reference>
<protein>
    <submittedName>
        <fullName evidence="1">Uncharacterized protein</fullName>
    </submittedName>
</protein>
<sequence>MKPRKAAPRGSIKMAAVGYFPSIHDNSPENRNIWTPYESFTSSSAGKGCRLDAFQNSFSSQHVEDTGLSKKLACLAAPDYQPLDVFVRTAEGPRSASCSNAEEICELSIKLKEIELCNMMKETPDIPQSKLKMIMCVLWLII</sequence>
<dbReference type="STRING" id="56723.ENSLBEP00000001113"/>
<name>A0A3Q3E2F0_9LABR</name>
<keyword evidence="2" id="KW-1185">Reference proteome</keyword>
<organism evidence="1 2">
    <name type="scientific">Labrus bergylta</name>
    <name type="common">ballan wrasse</name>
    <dbReference type="NCBI Taxonomy" id="56723"/>
    <lineage>
        <taxon>Eukaryota</taxon>
        <taxon>Metazoa</taxon>
        <taxon>Chordata</taxon>
        <taxon>Craniata</taxon>
        <taxon>Vertebrata</taxon>
        <taxon>Euteleostomi</taxon>
        <taxon>Actinopterygii</taxon>
        <taxon>Neopterygii</taxon>
        <taxon>Teleostei</taxon>
        <taxon>Neoteleostei</taxon>
        <taxon>Acanthomorphata</taxon>
        <taxon>Eupercaria</taxon>
        <taxon>Labriformes</taxon>
        <taxon>Labridae</taxon>
        <taxon>Labrus</taxon>
    </lineage>
</organism>
<dbReference type="AlphaFoldDB" id="A0A3Q3E2F0"/>
<dbReference type="Proteomes" id="UP000261660">
    <property type="component" value="Unplaced"/>
</dbReference>
<dbReference type="GeneTree" id="ENSGT00970000198099"/>
<dbReference type="InParanoid" id="A0A3Q3E2F0"/>
<accession>A0A3Q3E2F0</accession>
<dbReference type="Ensembl" id="ENSLBET00000001195.1">
    <property type="protein sequence ID" value="ENSLBEP00000001113.1"/>
    <property type="gene ID" value="ENSLBEG00000000883.1"/>
</dbReference>
<proteinExistence type="predicted"/>
<evidence type="ECO:0000313" key="2">
    <source>
        <dbReference type="Proteomes" id="UP000261660"/>
    </source>
</evidence>
<evidence type="ECO:0000313" key="1">
    <source>
        <dbReference type="Ensembl" id="ENSLBEP00000001113.1"/>
    </source>
</evidence>